<dbReference type="RefSeq" id="WP_101659794.1">
    <property type="nucleotide sequence ID" value="NZ_PKGZ01000002.1"/>
</dbReference>
<dbReference type="EMBL" id="PKGZ01000002">
    <property type="protein sequence ID" value="PKY91564.1"/>
    <property type="molecule type" value="Genomic_DNA"/>
</dbReference>
<accession>A0A2I1K7E7</accession>
<organism evidence="2 3">
    <name type="scientific">Aerococcus christensenii</name>
    <dbReference type="NCBI Taxonomy" id="87541"/>
    <lineage>
        <taxon>Bacteria</taxon>
        <taxon>Bacillati</taxon>
        <taxon>Bacillota</taxon>
        <taxon>Bacilli</taxon>
        <taxon>Lactobacillales</taxon>
        <taxon>Aerococcaceae</taxon>
        <taxon>Aerococcus</taxon>
    </lineage>
</organism>
<reference evidence="2 3" key="1">
    <citation type="submission" date="2017-12" db="EMBL/GenBank/DDBJ databases">
        <title>Phylogenetic diversity of female urinary microbiome.</title>
        <authorList>
            <person name="Thomas-White K."/>
            <person name="Wolfe A.J."/>
        </authorList>
    </citation>
    <scope>NUCLEOTIDE SEQUENCE [LARGE SCALE GENOMIC DNA]</scope>
    <source>
        <strain evidence="2 3">UMB0844</strain>
    </source>
</reference>
<dbReference type="InterPro" id="IPR010064">
    <property type="entry name" value="HK97-gp10_tail"/>
</dbReference>
<name>A0A2I1K7E7_9LACT</name>
<protein>
    <recommendedName>
        <fullName evidence="4">Phage protein, HK97 gp10 family</fullName>
    </recommendedName>
</protein>
<dbReference type="AlphaFoldDB" id="A0A2I1K7E7"/>
<evidence type="ECO:0000256" key="1">
    <source>
        <dbReference type="SAM" id="MobiDB-lite"/>
    </source>
</evidence>
<gene>
    <name evidence="2" type="ORF">CYJ27_02495</name>
</gene>
<dbReference type="Proteomes" id="UP000234775">
    <property type="component" value="Unassembled WGS sequence"/>
</dbReference>
<dbReference type="NCBIfam" id="TIGR01725">
    <property type="entry name" value="phge_HK97_gp10"/>
    <property type="match status" value="1"/>
</dbReference>
<evidence type="ECO:0000313" key="2">
    <source>
        <dbReference type="EMBL" id="PKY91564.1"/>
    </source>
</evidence>
<keyword evidence="3" id="KW-1185">Reference proteome</keyword>
<proteinExistence type="predicted"/>
<sequence length="140" mass="16230">MGDYIRIEGVSEAIDRLELWDRKINSRANLALKNGADVAKESIKRHTPWGPERPKRKYPHGHARNNITSSNVKTNAYDYKSIDVGYNDDSYYYMWFLHEGTYNKGNPKGIRPRKHVEKAWKSAASEVENVIRETMASLFQ</sequence>
<feature type="compositionally biased region" description="Basic residues" evidence="1">
    <location>
        <begin position="54"/>
        <end position="63"/>
    </location>
</feature>
<feature type="region of interest" description="Disordered" evidence="1">
    <location>
        <begin position="41"/>
        <end position="67"/>
    </location>
</feature>
<evidence type="ECO:0000313" key="3">
    <source>
        <dbReference type="Proteomes" id="UP000234775"/>
    </source>
</evidence>
<evidence type="ECO:0008006" key="4">
    <source>
        <dbReference type="Google" id="ProtNLM"/>
    </source>
</evidence>
<comment type="caution">
    <text evidence="2">The sequence shown here is derived from an EMBL/GenBank/DDBJ whole genome shotgun (WGS) entry which is preliminary data.</text>
</comment>